<organism evidence="4 5">
    <name type="scientific">Paspalum notatum var. saurae</name>
    <dbReference type="NCBI Taxonomy" id="547442"/>
    <lineage>
        <taxon>Eukaryota</taxon>
        <taxon>Viridiplantae</taxon>
        <taxon>Streptophyta</taxon>
        <taxon>Embryophyta</taxon>
        <taxon>Tracheophyta</taxon>
        <taxon>Spermatophyta</taxon>
        <taxon>Magnoliopsida</taxon>
        <taxon>Liliopsida</taxon>
        <taxon>Poales</taxon>
        <taxon>Poaceae</taxon>
        <taxon>PACMAD clade</taxon>
        <taxon>Panicoideae</taxon>
        <taxon>Andropogonodae</taxon>
        <taxon>Paspaleae</taxon>
        <taxon>Paspalinae</taxon>
        <taxon>Paspalum</taxon>
    </lineage>
</organism>
<accession>A0AAQ3X361</accession>
<dbReference type="Proteomes" id="UP001341281">
    <property type="component" value="Chromosome 07"/>
</dbReference>
<dbReference type="PANTHER" id="PTHR31147">
    <property type="entry name" value="ACYL TRANSFERASE 4"/>
    <property type="match status" value="1"/>
</dbReference>
<evidence type="ECO:0000256" key="2">
    <source>
        <dbReference type="ARBA" id="ARBA00022679"/>
    </source>
</evidence>
<dbReference type="GO" id="GO:0016747">
    <property type="term" value="F:acyltransferase activity, transferring groups other than amino-acyl groups"/>
    <property type="evidence" value="ECO:0007669"/>
    <property type="project" value="UniProtKB-ARBA"/>
</dbReference>
<dbReference type="PANTHER" id="PTHR31147:SF66">
    <property type="entry name" value="OS05G0315700 PROTEIN"/>
    <property type="match status" value="1"/>
</dbReference>
<comment type="similarity">
    <text evidence="1">Belongs to the plant acyltransferase family.</text>
</comment>
<dbReference type="InterPro" id="IPR050898">
    <property type="entry name" value="Plant_acyltransferase"/>
</dbReference>
<evidence type="ECO:0000256" key="1">
    <source>
        <dbReference type="ARBA" id="ARBA00009861"/>
    </source>
</evidence>
<evidence type="ECO:0000313" key="4">
    <source>
        <dbReference type="EMBL" id="WVZ83166.1"/>
    </source>
</evidence>
<evidence type="ECO:0000313" key="5">
    <source>
        <dbReference type="Proteomes" id="UP001341281"/>
    </source>
</evidence>
<dbReference type="AlphaFoldDB" id="A0AAQ3X361"/>
<dbReference type="Gene3D" id="3.30.559.10">
    <property type="entry name" value="Chloramphenicol acetyltransferase-like domain"/>
    <property type="match status" value="2"/>
</dbReference>
<sequence>MTNDARLRRTPEGAGARRPRGCDTRLLCGGFVFALRLNHTMCDAAGIVHGASRGLPAPTITPTWSRELLSSACSRSNSSSPPAEPAYDDGGDVPVPLPLPGDDMGMAMRTFTFYPADLSAMKKELPPRLRNTATTFDVLAACLWRTRTAALQTPPAPGELETRLVFAADFRGVRELDPQLPTGY</sequence>
<keyword evidence="2" id="KW-0808">Transferase</keyword>
<reference evidence="4 5" key="1">
    <citation type="submission" date="2024-02" db="EMBL/GenBank/DDBJ databases">
        <title>High-quality chromosome-scale genome assembly of Pensacola bahiagrass (Paspalum notatum Flugge var. saurae).</title>
        <authorList>
            <person name="Vega J.M."/>
            <person name="Podio M."/>
            <person name="Orjuela J."/>
            <person name="Siena L.A."/>
            <person name="Pessino S.C."/>
            <person name="Combes M.C."/>
            <person name="Mariac C."/>
            <person name="Albertini E."/>
            <person name="Pupilli F."/>
            <person name="Ortiz J.P.A."/>
            <person name="Leblanc O."/>
        </authorList>
    </citation>
    <scope>NUCLEOTIDE SEQUENCE [LARGE SCALE GENOMIC DNA]</scope>
    <source>
        <strain evidence="4">R1</strain>
        <tissue evidence="4">Leaf</tissue>
    </source>
</reference>
<name>A0AAQ3X361_PASNO</name>
<proteinExistence type="inferred from homology"/>
<gene>
    <name evidence="4" type="ORF">U9M48_030339</name>
</gene>
<feature type="compositionally biased region" description="Low complexity" evidence="3">
    <location>
        <begin position="71"/>
        <end position="81"/>
    </location>
</feature>
<dbReference type="EMBL" id="CP144751">
    <property type="protein sequence ID" value="WVZ83166.1"/>
    <property type="molecule type" value="Genomic_DNA"/>
</dbReference>
<protein>
    <submittedName>
        <fullName evidence="4">Uncharacterized protein</fullName>
    </submittedName>
</protein>
<dbReference type="InterPro" id="IPR023213">
    <property type="entry name" value="CAT-like_dom_sf"/>
</dbReference>
<keyword evidence="5" id="KW-1185">Reference proteome</keyword>
<feature type="region of interest" description="Disordered" evidence="3">
    <location>
        <begin position="71"/>
        <end position="98"/>
    </location>
</feature>
<evidence type="ECO:0000256" key="3">
    <source>
        <dbReference type="SAM" id="MobiDB-lite"/>
    </source>
</evidence>
<dbReference type="Pfam" id="PF02458">
    <property type="entry name" value="Transferase"/>
    <property type="match status" value="1"/>
</dbReference>